<dbReference type="VEuPathDB" id="FungiDB:BTJ68_12186"/>
<dbReference type="SUPFAM" id="SSF54556">
    <property type="entry name" value="Chitinase insertion domain"/>
    <property type="match status" value="1"/>
</dbReference>
<dbReference type="InterPro" id="IPR017853">
    <property type="entry name" value="GH"/>
</dbReference>
<dbReference type="PANTHER" id="PTHR11177:SF333">
    <property type="entry name" value="CHITINASE"/>
    <property type="match status" value="1"/>
</dbReference>
<gene>
    <name evidence="5" type="ORF">D0859_11027</name>
</gene>
<dbReference type="GO" id="GO:0008061">
    <property type="term" value="F:chitin binding"/>
    <property type="evidence" value="ECO:0007669"/>
    <property type="project" value="InterPro"/>
</dbReference>
<organism evidence="5 6">
    <name type="scientific">Hortaea werneckii</name>
    <name type="common">Black yeast</name>
    <name type="synonym">Cladosporium werneckii</name>
    <dbReference type="NCBI Taxonomy" id="91943"/>
    <lineage>
        <taxon>Eukaryota</taxon>
        <taxon>Fungi</taxon>
        <taxon>Dikarya</taxon>
        <taxon>Ascomycota</taxon>
        <taxon>Pezizomycotina</taxon>
        <taxon>Dothideomycetes</taxon>
        <taxon>Dothideomycetidae</taxon>
        <taxon>Mycosphaerellales</taxon>
        <taxon>Teratosphaeriaceae</taxon>
        <taxon>Hortaea</taxon>
    </lineage>
</organism>
<dbReference type="AlphaFoldDB" id="A0A3M7IHK0"/>
<evidence type="ECO:0000256" key="3">
    <source>
        <dbReference type="SAM" id="MobiDB-lite"/>
    </source>
</evidence>
<feature type="compositionally biased region" description="Polar residues" evidence="3">
    <location>
        <begin position="690"/>
        <end position="708"/>
    </location>
</feature>
<feature type="region of interest" description="Disordered" evidence="3">
    <location>
        <begin position="327"/>
        <end position="349"/>
    </location>
</feature>
<evidence type="ECO:0000256" key="1">
    <source>
        <dbReference type="ARBA" id="ARBA00008682"/>
    </source>
</evidence>
<dbReference type="GO" id="GO:0005975">
    <property type="term" value="P:carbohydrate metabolic process"/>
    <property type="evidence" value="ECO:0007669"/>
    <property type="project" value="InterPro"/>
</dbReference>
<dbReference type="GO" id="GO:0008843">
    <property type="term" value="F:endochitinase activity"/>
    <property type="evidence" value="ECO:0007669"/>
    <property type="project" value="UniProtKB-EC"/>
</dbReference>
<accession>A0A3M7IHK0</accession>
<evidence type="ECO:0000313" key="5">
    <source>
        <dbReference type="EMBL" id="RMZ24934.1"/>
    </source>
</evidence>
<name>A0A3M7IHK0_HORWE</name>
<dbReference type="InterPro" id="IPR050314">
    <property type="entry name" value="Glycosyl_Hydrlase_18"/>
</dbReference>
<dbReference type="Gene3D" id="3.20.20.80">
    <property type="entry name" value="Glycosidases"/>
    <property type="match status" value="1"/>
</dbReference>
<evidence type="ECO:0000313" key="6">
    <source>
        <dbReference type="Proteomes" id="UP000281677"/>
    </source>
</evidence>
<comment type="similarity">
    <text evidence="1">Belongs to the glycosyl hydrolase 18 family. Chitinase class V subfamily.</text>
</comment>
<dbReference type="EMBL" id="QWIT01000386">
    <property type="protein sequence ID" value="RMZ24934.1"/>
    <property type="molecule type" value="Genomic_DNA"/>
</dbReference>
<dbReference type="EC" id="3.2.1.14" evidence="2"/>
<evidence type="ECO:0000259" key="4">
    <source>
        <dbReference type="PROSITE" id="PS51910"/>
    </source>
</evidence>
<dbReference type="SMART" id="SM00636">
    <property type="entry name" value="Glyco_18"/>
    <property type="match status" value="1"/>
</dbReference>
<reference evidence="5 6" key="1">
    <citation type="journal article" date="2018" name="BMC Genomics">
        <title>Genomic evidence for intraspecific hybridization in a clonal and extremely halotolerant yeast.</title>
        <authorList>
            <person name="Gostincar C."/>
            <person name="Stajich J.E."/>
            <person name="Zupancic J."/>
            <person name="Zalar P."/>
            <person name="Gunde-Cimerman N."/>
        </authorList>
    </citation>
    <scope>NUCLEOTIDE SEQUENCE [LARGE SCALE GENOMIC DNA]</scope>
    <source>
        <strain evidence="5 6">EXF-120</strain>
    </source>
</reference>
<dbReference type="Gene3D" id="3.10.50.10">
    <property type="match status" value="1"/>
</dbReference>
<dbReference type="PANTHER" id="PTHR11177">
    <property type="entry name" value="CHITINASE"/>
    <property type="match status" value="1"/>
</dbReference>
<dbReference type="InterPro" id="IPR011583">
    <property type="entry name" value="Chitinase_II/V-like_cat"/>
</dbReference>
<feature type="domain" description="GH18" evidence="4">
    <location>
        <begin position="1"/>
        <end position="247"/>
    </location>
</feature>
<protein>
    <recommendedName>
        <fullName evidence="2">chitinase</fullName>
        <ecNumber evidence="2">3.2.1.14</ecNumber>
    </recommendedName>
</protein>
<feature type="region of interest" description="Disordered" evidence="3">
    <location>
        <begin position="676"/>
        <end position="712"/>
    </location>
</feature>
<feature type="compositionally biased region" description="Basic residues" evidence="3">
    <location>
        <begin position="331"/>
        <end position="340"/>
    </location>
</feature>
<sequence length="743" mass="82387">MVSSSSRRIVVIDSLKRFLKQEYPVAEDRAGNQADYETYVMFLKVLRAELGTEYGVTATLPVLYSYLQHFDVKNVAQHLDWINMQRKCDSEAIVAESVVQAHSNLTEIDRGLDLLWRTGIDPQKVVLGLGFYGSAFTLESPKCSKPGCGSSGSAKEGECTVQPGILSNSEIQDIIADNGITPILVKEDAVKYLTWDFNQWASYDDEETLKMKREYANSLCLGGTMVWALDLDKPNKQTSANNLLGSELSLNSKWNTLSLKRAITRSNPLALGEGCHGGGVNGYQRALCATANVQYGSLHTFDSHILSGGYSQQIDLEEQFGFNLVGGPRPPLRRRSKQGARRSISGSSDCGGSLPIGNLSINVPARFRLETPGELFTYRAMEPTRSAIRKTNEPSATQDRSTTTRHTTVTHYNTVYKTCDGARYPQLCFHYSSVIEGDPLRNMQHTNSEWRDYIAQSYTAPSGIRRPLRQLGRDGCEKDEWPPQQFQQGVSDGYIRYLPGHQNGGVANHGESGWSRFCKHPPEKSVAPPQGGAIANGVVVVVVTTHLTLNVHSMTWKSVSPPIGDPEGLTANVCRPSVLTADVGYALLTDDPWYNGVRISDYRSSPGRKTQGVKKPVFRRDEELMEVLDFVDGKMVVDEGNSSRPAYQEEIEELGYERCETPDCQAELDILHEQQANASRAKAMPPSVAATASTTDDSPQQATASRQPETIRAYPAAAPTLRISEGHPRRHFHHHHHHRHHWN</sequence>
<dbReference type="InterPro" id="IPR029070">
    <property type="entry name" value="Chitinase_insertion_sf"/>
</dbReference>
<dbReference type="Pfam" id="PF00704">
    <property type="entry name" value="Glyco_hydro_18"/>
    <property type="match status" value="1"/>
</dbReference>
<proteinExistence type="inferred from homology"/>
<dbReference type="Proteomes" id="UP000281677">
    <property type="component" value="Unassembled WGS sequence"/>
</dbReference>
<dbReference type="PROSITE" id="PS51910">
    <property type="entry name" value="GH18_2"/>
    <property type="match status" value="1"/>
</dbReference>
<evidence type="ECO:0000256" key="2">
    <source>
        <dbReference type="ARBA" id="ARBA00012729"/>
    </source>
</evidence>
<dbReference type="VEuPathDB" id="FungiDB:BTJ68_12187"/>
<comment type="caution">
    <text evidence="5">The sequence shown here is derived from an EMBL/GenBank/DDBJ whole genome shotgun (WGS) entry which is preliminary data.</text>
</comment>
<dbReference type="OrthoDB" id="73875at2759"/>
<dbReference type="InterPro" id="IPR001223">
    <property type="entry name" value="Glyco_hydro18_cat"/>
</dbReference>
<dbReference type="SUPFAM" id="SSF51445">
    <property type="entry name" value="(Trans)glycosidases"/>
    <property type="match status" value="1"/>
</dbReference>